<gene>
    <name evidence="2" type="ORF">A2675_01650</name>
</gene>
<keyword evidence="1" id="KW-1133">Transmembrane helix</keyword>
<feature type="transmembrane region" description="Helical" evidence="1">
    <location>
        <begin position="9"/>
        <end position="30"/>
    </location>
</feature>
<reference evidence="2 3" key="1">
    <citation type="journal article" date="2016" name="Nat. Commun.">
        <title>Thousands of microbial genomes shed light on interconnected biogeochemical processes in an aquifer system.</title>
        <authorList>
            <person name="Anantharaman K."/>
            <person name="Brown C.T."/>
            <person name="Hug L.A."/>
            <person name="Sharon I."/>
            <person name="Castelle C.J."/>
            <person name="Probst A.J."/>
            <person name="Thomas B.C."/>
            <person name="Singh A."/>
            <person name="Wilkins M.J."/>
            <person name="Karaoz U."/>
            <person name="Brodie E.L."/>
            <person name="Williams K.H."/>
            <person name="Hubbard S.S."/>
            <person name="Banfield J.F."/>
        </authorList>
    </citation>
    <scope>NUCLEOTIDE SEQUENCE [LARGE SCALE GENOMIC DNA]</scope>
</reference>
<evidence type="ECO:0000256" key="1">
    <source>
        <dbReference type="SAM" id="Phobius"/>
    </source>
</evidence>
<protein>
    <submittedName>
        <fullName evidence="2">Uncharacterized protein</fullName>
    </submittedName>
</protein>
<dbReference type="EMBL" id="MHUS01000017">
    <property type="protein sequence ID" value="OHA80804.1"/>
    <property type="molecule type" value="Genomic_DNA"/>
</dbReference>
<evidence type="ECO:0000313" key="2">
    <source>
        <dbReference type="EMBL" id="OHA80804.1"/>
    </source>
</evidence>
<dbReference type="AlphaFoldDB" id="A0A1G2S6Q4"/>
<dbReference type="Proteomes" id="UP000176997">
    <property type="component" value="Unassembled WGS sequence"/>
</dbReference>
<organism evidence="2 3">
    <name type="scientific">Candidatus Yonathbacteria bacterium RIFCSPHIGHO2_01_FULL_51_10</name>
    <dbReference type="NCBI Taxonomy" id="1802723"/>
    <lineage>
        <taxon>Bacteria</taxon>
        <taxon>Candidatus Yonathiibacteriota</taxon>
    </lineage>
</organism>
<comment type="caution">
    <text evidence="2">The sequence shown here is derived from an EMBL/GenBank/DDBJ whole genome shotgun (WGS) entry which is preliminary data.</text>
</comment>
<accession>A0A1G2S6Q4</accession>
<evidence type="ECO:0000313" key="3">
    <source>
        <dbReference type="Proteomes" id="UP000176997"/>
    </source>
</evidence>
<keyword evidence="1" id="KW-0472">Membrane</keyword>
<sequence length="68" mass="7134">MSKIFAARMFFFVGLGVVIGGIIAKLIGYGSAETTAILSAVGAALMIVGGVQIAEIIRQGANRYDDYH</sequence>
<keyword evidence="1" id="KW-0812">Transmembrane</keyword>
<proteinExistence type="predicted"/>
<name>A0A1G2S6Q4_9BACT</name>
<feature type="transmembrane region" description="Helical" evidence="1">
    <location>
        <begin position="36"/>
        <end position="54"/>
    </location>
</feature>